<dbReference type="EMBL" id="CAVMJV010000001">
    <property type="protein sequence ID" value="CAK5007758.1"/>
    <property type="molecule type" value="Genomic_DNA"/>
</dbReference>
<dbReference type="Proteomes" id="UP001497535">
    <property type="component" value="Unassembled WGS sequence"/>
</dbReference>
<evidence type="ECO:0000313" key="1">
    <source>
        <dbReference type="EMBL" id="CAK5007758.1"/>
    </source>
</evidence>
<proteinExistence type="predicted"/>
<comment type="caution">
    <text evidence="1">The sequence shown here is derived from an EMBL/GenBank/DDBJ whole genome shotgun (WGS) entry which is preliminary data.</text>
</comment>
<evidence type="ECO:0000313" key="2">
    <source>
        <dbReference type="Proteomes" id="UP001497535"/>
    </source>
</evidence>
<accession>A0ACB0XLM1</accession>
<reference evidence="1" key="1">
    <citation type="submission" date="2023-11" db="EMBL/GenBank/DDBJ databases">
        <authorList>
            <person name="Poullet M."/>
        </authorList>
    </citation>
    <scope>NUCLEOTIDE SEQUENCE</scope>
    <source>
        <strain evidence="1">E1834</strain>
    </source>
</reference>
<organism evidence="1 2">
    <name type="scientific">Meloidogyne enterolobii</name>
    <name type="common">Root-knot nematode worm</name>
    <name type="synonym">Meloidogyne mayaguensis</name>
    <dbReference type="NCBI Taxonomy" id="390850"/>
    <lineage>
        <taxon>Eukaryota</taxon>
        <taxon>Metazoa</taxon>
        <taxon>Ecdysozoa</taxon>
        <taxon>Nematoda</taxon>
        <taxon>Chromadorea</taxon>
        <taxon>Rhabditida</taxon>
        <taxon>Tylenchina</taxon>
        <taxon>Tylenchomorpha</taxon>
        <taxon>Tylenchoidea</taxon>
        <taxon>Meloidogynidae</taxon>
        <taxon>Meloidogyninae</taxon>
        <taxon>Meloidogyne</taxon>
    </lineage>
</organism>
<sequence length="140" mass="15986">MKNSISIKSENTFSLSSRKQHHPSFLVVSGSFRWFGTSTSRNERAIMLSTPTRQQENGKDTTLTTPSPNNMFKEMNLNNLNGLQKNNGINTKRPSKKEIKDAYCCCGSIKLECFVIGITIVELVFYGYQVDFYVFLNIIW</sequence>
<protein>
    <submittedName>
        <fullName evidence="1">Uncharacterized protein</fullName>
    </submittedName>
</protein>
<keyword evidence="2" id="KW-1185">Reference proteome</keyword>
<gene>
    <name evidence="1" type="ORF">MENTE1834_LOCUS870</name>
</gene>
<name>A0ACB0XLM1_MELEN</name>